<dbReference type="FunFam" id="2.60.40.10:FF:000437">
    <property type="entry name" value="Beat-IIIc, isoform A"/>
    <property type="match status" value="1"/>
</dbReference>
<dbReference type="Proteomes" id="UP001445076">
    <property type="component" value="Unassembled WGS sequence"/>
</dbReference>
<reference evidence="3 4" key="1">
    <citation type="journal article" date="2024" name="BMC Genomics">
        <title>Genome assembly of redclaw crayfish (Cherax quadricarinatus) provides insights into its immune adaptation and hypoxia tolerance.</title>
        <authorList>
            <person name="Liu Z."/>
            <person name="Zheng J."/>
            <person name="Li H."/>
            <person name="Fang K."/>
            <person name="Wang S."/>
            <person name="He J."/>
            <person name="Zhou D."/>
            <person name="Weng S."/>
            <person name="Chi M."/>
            <person name="Gu Z."/>
            <person name="He J."/>
            <person name="Li F."/>
            <person name="Wang M."/>
        </authorList>
    </citation>
    <scope>NUCLEOTIDE SEQUENCE [LARGE SCALE GENOMIC DNA]</scope>
    <source>
        <strain evidence="3">ZL_2023a</strain>
    </source>
</reference>
<proteinExistence type="predicted"/>
<evidence type="ECO:0000259" key="2">
    <source>
        <dbReference type="PROSITE" id="PS50835"/>
    </source>
</evidence>
<dbReference type="PROSITE" id="PS50835">
    <property type="entry name" value="IG_LIKE"/>
    <property type="match status" value="1"/>
</dbReference>
<dbReference type="InterPro" id="IPR036179">
    <property type="entry name" value="Ig-like_dom_sf"/>
</dbReference>
<feature type="region of interest" description="Disordered" evidence="1">
    <location>
        <begin position="215"/>
        <end position="250"/>
    </location>
</feature>
<comment type="caution">
    <text evidence="3">The sequence shown here is derived from an EMBL/GenBank/DDBJ whole genome shotgun (WGS) entry which is preliminary data.</text>
</comment>
<organism evidence="3 4">
    <name type="scientific">Cherax quadricarinatus</name>
    <name type="common">Australian red claw crayfish</name>
    <dbReference type="NCBI Taxonomy" id="27406"/>
    <lineage>
        <taxon>Eukaryota</taxon>
        <taxon>Metazoa</taxon>
        <taxon>Ecdysozoa</taxon>
        <taxon>Arthropoda</taxon>
        <taxon>Crustacea</taxon>
        <taxon>Multicrustacea</taxon>
        <taxon>Malacostraca</taxon>
        <taxon>Eumalacostraca</taxon>
        <taxon>Eucarida</taxon>
        <taxon>Decapoda</taxon>
        <taxon>Pleocyemata</taxon>
        <taxon>Astacidea</taxon>
        <taxon>Parastacoidea</taxon>
        <taxon>Parastacidae</taxon>
        <taxon>Cherax</taxon>
    </lineage>
</organism>
<feature type="compositionally biased region" description="Polar residues" evidence="1">
    <location>
        <begin position="239"/>
        <end position="250"/>
    </location>
</feature>
<accession>A0AAW0XY79</accession>
<evidence type="ECO:0000256" key="1">
    <source>
        <dbReference type="SAM" id="MobiDB-lite"/>
    </source>
</evidence>
<dbReference type="PANTHER" id="PTHR21261:SF15">
    <property type="entry name" value="BEATEN PATH IIIA, ISOFORM D-RELATED"/>
    <property type="match status" value="1"/>
</dbReference>
<dbReference type="Gene3D" id="2.60.40.10">
    <property type="entry name" value="Immunoglobulins"/>
    <property type="match status" value="2"/>
</dbReference>
<dbReference type="AlphaFoldDB" id="A0AAW0XY79"/>
<evidence type="ECO:0000313" key="3">
    <source>
        <dbReference type="EMBL" id="KAK8744664.1"/>
    </source>
</evidence>
<evidence type="ECO:0000313" key="4">
    <source>
        <dbReference type="Proteomes" id="UP001445076"/>
    </source>
</evidence>
<gene>
    <name evidence="3" type="ORF">OTU49_000555</name>
</gene>
<dbReference type="PANTHER" id="PTHR21261">
    <property type="entry name" value="BEAT PROTEIN"/>
    <property type="match status" value="1"/>
</dbReference>
<protein>
    <recommendedName>
        <fullName evidence="2">Ig-like domain-containing protein</fullName>
    </recommendedName>
</protein>
<dbReference type="InterPro" id="IPR013783">
    <property type="entry name" value="Ig-like_fold"/>
</dbReference>
<sequence>GVMASVRVTSLEVPVHAVRYSNQTLTCQYDLGNRKLYSIKWYHNMEEFFRYMPEESPSMEMFNNSNVKVIMEASTGEKVVLQEVDLSASGEYTCEVHSEFPDFIGADASAPMTVVVLPEEKPNIEGDVAGHYAVGDTVNLNCTAAPSIPEASLVWFINDKQASQECVHKYELEKLSDGLAVSKLGLNFRLNQSHFINGELKLKCTATIATLYHSSDEHSQQDPTAQVKEVRERPEEGSLVTSTDPGASSTSVSNGLIKRLLALHAIFLIFVHLLR</sequence>
<name>A0AAW0XY79_CHEQU</name>
<dbReference type="SUPFAM" id="SSF48726">
    <property type="entry name" value="Immunoglobulin"/>
    <property type="match status" value="1"/>
</dbReference>
<dbReference type="EMBL" id="JARKIK010000021">
    <property type="protein sequence ID" value="KAK8744664.1"/>
    <property type="molecule type" value="Genomic_DNA"/>
</dbReference>
<dbReference type="InterPro" id="IPR007110">
    <property type="entry name" value="Ig-like_dom"/>
</dbReference>
<feature type="domain" description="Ig-like" evidence="2">
    <location>
        <begin position="24"/>
        <end position="113"/>
    </location>
</feature>
<keyword evidence="4" id="KW-1185">Reference proteome</keyword>
<feature type="non-terminal residue" evidence="3">
    <location>
        <position position="1"/>
    </location>
</feature>